<accession>A0A7W4VPK1</accession>
<gene>
    <name evidence="2" type="ORF">FHR70_003787</name>
</gene>
<organism evidence="2 3">
    <name type="scientific">Microvirga lupini</name>
    <dbReference type="NCBI Taxonomy" id="420324"/>
    <lineage>
        <taxon>Bacteria</taxon>
        <taxon>Pseudomonadati</taxon>
        <taxon>Pseudomonadota</taxon>
        <taxon>Alphaproteobacteria</taxon>
        <taxon>Hyphomicrobiales</taxon>
        <taxon>Methylobacteriaceae</taxon>
        <taxon>Microvirga</taxon>
    </lineage>
</organism>
<evidence type="ECO:0000313" key="3">
    <source>
        <dbReference type="Proteomes" id="UP000532010"/>
    </source>
</evidence>
<dbReference type="Proteomes" id="UP000532010">
    <property type="component" value="Unassembled WGS sequence"/>
</dbReference>
<feature type="compositionally biased region" description="Low complexity" evidence="1">
    <location>
        <begin position="44"/>
        <end position="61"/>
    </location>
</feature>
<sequence length="72" mass="7949">MSEPINSPIRPISKALQDLINEHNHRVERVWMLRGSNCKPFQRSTPSTVPPAVVSSSVPAVEHGGSFKEARS</sequence>
<reference evidence="2 3" key="1">
    <citation type="submission" date="2020-08" db="EMBL/GenBank/DDBJ databases">
        <title>The Agave Microbiome: Exploring the role of microbial communities in plant adaptations to desert environments.</title>
        <authorList>
            <person name="Partida-Martinez L.P."/>
        </authorList>
    </citation>
    <scope>NUCLEOTIDE SEQUENCE [LARGE SCALE GENOMIC DNA]</scope>
    <source>
        <strain evidence="2 3">AT3.9</strain>
    </source>
</reference>
<dbReference type="EMBL" id="JACHWB010000005">
    <property type="protein sequence ID" value="MBB3020701.1"/>
    <property type="molecule type" value="Genomic_DNA"/>
</dbReference>
<name>A0A7W4VPK1_9HYPH</name>
<dbReference type="AlphaFoldDB" id="A0A7W4VPK1"/>
<protein>
    <submittedName>
        <fullName evidence="2">Uncharacterized protein</fullName>
    </submittedName>
</protein>
<feature type="region of interest" description="Disordered" evidence="1">
    <location>
        <begin position="41"/>
        <end position="72"/>
    </location>
</feature>
<keyword evidence="3" id="KW-1185">Reference proteome</keyword>
<evidence type="ECO:0000313" key="2">
    <source>
        <dbReference type="EMBL" id="MBB3020701.1"/>
    </source>
</evidence>
<proteinExistence type="predicted"/>
<dbReference type="RefSeq" id="WP_183452932.1">
    <property type="nucleotide sequence ID" value="NZ_JACHWB010000005.1"/>
</dbReference>
<comment type="caution">
    <text evidence="2">The sequence shown here is derived from an EMBL/GenBank/DDBJ whole genome shotgun (WGS) entry which is preliminary data.</text>
</comment>
<evidence type="ECO:0000256" key="1">
    <source>
        <dbReference type="SAM" id="MobiDB-lite"/>
    </source>
</evidence>